<dbReference type="Proteomes" id="UP000053660">
    <property type="component" value="Unassembled WGS sequence"/>
</dbReference>
<keyword evidence="3" id="KW-0560">Oxidoreductase</keyword>
<evidence type="ECO:0000313" key="5">
    <source>
        <dbReference type="EMBL" id="KHJ75710.1"/>
    </source>
</evidence>
<name>A0A0B1RXH9_OESDE</name>
<dbReference type="InterPro" id="IPR020471">
    <property type="entry name" value="AKR"/>
</dbReference>
<evidence type="ECO:0000256" key="2">
    <source>
        <dbReference type="ARBA" id="ARBA00022857"/>
    </source>
</evidence>
<evidence type="ECO:0000313" key="6">
    <source>
        <dbReference type="Proteomes" id="UP000053660"/>
    </source>
</evidence>
<keyword evidence="2" id="KW-0521">NADP</keyword>
<dbReference type="OrthoDB" id="416253at2759"/>
<reference evidence="5 6" key="1">
    <citation type="submission" date="2014-03" db="EMBL/GenBank/DDBJ databases">
        <title>Draft genome of the hookworm Oesophagostomum dentatum.</title>
        <authorList>
            <person name="Mitreva M."/>
        </authorList>
    </citation>
    <scope>NUCLEOTIDE SEQUENCE [LARGE SCALE GENOMIC DNA]</scope>
    <source>
        <strain evidence="5 6">OD-Hann</strain>
    </source>
</reference>
<evidence type="ECO:0000256" key="3">
    <source>
        <dbReference type="ARBA" id="ARBA00023002"/>
    </source>
</evidence>
<dbReference type="InterPro" id="IPR036812">
    <property type="entry name" value="NAD(P)_OxRdtase_dom_sf"/>
</dbReference>
<comment type="similarity">
    <text evidence="1">Belongs to the aldo/keto reductase family.</text>
</comment>
<feature type="domain" description="NADP-dependent oxidoreductase" evidence="4">
    <location>
        <begin position="2"/>
        <end position="93"/>
    </location>
</feature>
<gene>
    <name evidence="5" type="ORF">OESDEN_24674</name>
</gene>
<organism evidence="5 6">
    <name type="scientific">Oesophagostomum dentatum</name>
    <name type="common">Nodular worm</name>
    <dbReference type="NCBI Taxonomy" id="61180"/>
    <lineage>
        <taxon>Eukaryota</taxon>
        <taxon>Metazoa</taxon>
        <taxon>Ecdysozoa</taxon>
        <taxon>Nematoda</taxon>
        <taxon>Chromadorea</taxon>
        <taxon>Rhabditida</taxon>
        <taxon>Rhabditina</taxon>
        <taxon>Rhabditomorpha</taxon>
        <taxon>Strongyloidea</taxon>
        <taxon>Strongylidae</taxon>
        <taxon>Oesophagostomum</taxon>
    </lineage>
</organism>
<dbReference type="Gene3D" id="3.20.20.100">
    <property type="entry name" value="NADP-dependent oxidoreductase domain"/>
    <property type="match status" value="1"/>
</dbReference>
<sequence length="110" mass="12430">FHQTDLVEFCKAHDIHFQAYSSFGGPSYRDKLFNDPDVETLAAKYKITVPQFLLAWAISQSMSVLPRSTDPKRVISNFEAKDVKISSEDVQKLLNNGKCHKASWDPSVVV</sequence>
<protein>
    <recommendedName>
        <fullName evidence="4">NADP-dependent oxidoreductase domain-containing protein</fullName>
    </recommendedName>
</protein>
<accession>A0A0B1RXH9</accession>
<dbReference type="AlphaFoldDB" id="A0A0B1RXH9"/>
<dbReference type="PANTHER" id="PTHR43827:SF3">
    <property type="entry name" value="NADP-DEPENDENT OXIDOREDUCTASE DOMAIN-CONTAINING PROTEIN"/>
    <property type="match status" value="1"/>
</dbReference>
<dbReference type="EMBL" id="KN612477">
    <property type="protein sequence ID" value="KHJ75710.1"/>
    <property type="molecule type" value="Genomic_DNA"/>
</dbReference>
<dbReference type="Pfam" id="PF00248">
    <property type="entry name" value="Aldo_ket_red"/>
    <property type="match status" value="1"/>
</dbReference>
<feature type="non-terminal residue" evidence="5">
    <location>
        <position position="1"/>
    </location>
</feature>
<evidence type="ECO:0000259" key="4">
    <source>
        <dbReference type="Pfam" id="PF00248"/>
    </source>
</evidence>
<keyword evidence="6" id="KW-1185">Reference proteome</keyword>
<dbReference type="GO" id="GO:0016616">
    <property type="term" value="F:oxidoreductase activity, acting on the CH-OH group of donors, NAD or NADP as acceptor"/>
    <property type="evidence" value="ECO:0007669"/>
    <property type="project" value="UniProtKB-ARBA"/>
</dbReference>
<dbReference type="PANTHER" id="PTHR43827">
    <property type="entry name" value="2,5-DIKETO-D-GLUCONIC ACID REDUCTASE"/>
    <property type="match status" value="1"/>
</dbReference>
<evidence type="ECO:0000256" key="1">
    <source>
        <dbReference type="ARBA" id="ARBA00007905"/>
    </source>
</evidence>
<proteinExistence type="inferred from homology"/>
<dbReference type="SUPFAM" id="SSF51430">
    <property type="entry name" value="NAD(P)-linked oxidoreductase"/>
    <property type="match status" value="1"/>
</dbReference>
<dbReference type="InterPro" id="IPR023210">
    <property type="entry name" value="NADP_OxRdtase_dom"/>
</dbReference>